<keyword evidence="2" id="KW-1185">Reference proteome</keyword>
<dbReference type="AlphaFoldDB" id="A0A1X9SQ79"/>
<name>A0A1X9SQ79_9BACT</name>
<dbReference type="KEGG" id="cdev:CIGN_0046"/>
<evidence type="ECO:0000313" key="1">
    <source>
        <dbReference type="EMBL" id="ARQ98389.1"/>
    </source>
</evidence>
<accession>A0A1X9SQ79</accession>
<dbReference type="OrthoDB" id="5672604at2"/>
<protein>
    <submittedName>
        <fullName evidence="1">Polysaccharide pyruvyl transferase</fullName>
    </submittedName>
</protein>
<dbReference type="GO" id="GO:0016740">
    <property type="term" value="F:transferase activity"/>
    <property type="evidence" value="ECO:0007669"/>
    <property type="project" value="UniProtKB-KW"/>
</dbReference>
<reference evidence="1 2" key="1">
    <citation type="journal article" date="2017" name="Genome Biol. Evol.">
        <title>Comparative Genomic Analysis Identifies a Campylobacter Clade Deficient in Selenium Metabolism.</title>
        <authorList>
            <person name="Miller W.G."/>
            <person name="Yee E."/>
            <person name="Lopes B.S."/>
            <person name="Chapman M.H."/>
            <person name="Huynh S."/>
            <person name="Bono J.L."/>
            <person name="Parker C.T."/>
            <person name="Strachan N.J.C."/>
            <person name="Forbes K.J."/>
        </authorList>
    </citation>
    <scope>NUCLEOTIDE SEQUENCE [LARGE SCALE GENOMIC DNA]</scope>
    <source>
        <strain evidence="1 2">NCTC 13003</strain>
    </source>
</reference>
<sequence length="363" mass="42528">MFYKKYKEKIKNIENILISKQEIDYDSSILSLRELITPPHNFQANLIDKNNFLLFSYESHLPKLNFANLGDYIQTIATKNALKSIFSNINFLFHDRDTLTSYYQKDKITPVVMQGWFSHSKYFIPNNNTLPIFVGTHFTPVIYNFMQKFISFYPWFFKDKQIGCRDFETLRFCQTMGLDSYLSRCLTLTLPKRDENIAGDTIYFVGISKDILTYIPDKLKNSAEHINQQEASFEVDGSLDWKNLYRKTEDLLQTYKNKAKLIVTSALHCAAPCTAMGIPVVLIAKNQENINRFSAIKGIIPIYTYDDLKNNRINFNPKSLNIEDLKQYMLQNLKLSTLKEMGEKIDENELMQIRHNIQYYKAY</sequence>
<gene>
    <name evidence="1" type="ORF">CIGN_0046</name>
</gene>
<proteinExistence type="predicted"/>
<dbReference type="EMBL" id="CP018788">
    <property type="protein sequence ID" value="ARQ98389.1"/>
    <property type="molecule type" value="Genomic_DNA"/>
</dbReference>
<dbReference type="Pfam" id="PF04230">
    <property type="entry name" value="PS_pyruv_trans"/>
    <property type="match status" value="1"/>
</dbReference>
<accession>A0A381D6J5</accession>
<dbReference type="InterPro" id="IPR007345">
    <property type="entry name" value="Polysacch_pyruvyl_Trfase"/>
</dbReference>
<organism evidence="1 2">
    <name type="scientific">Campylobacter devanensis</name>
    <dbReference type="NCBI Taxonomy" id="3161138"/>
    <lineage>
        <taxon>Bacteria</taxon>
        <taxon>Pseudomonadati</taxon>
        <taxon>Campylobacterota</taxon>
        <taxon>Epsilonproteobacteria</taxon>
        <taxon>Campylobacterales</taxon>
        <taxon>Campylobacteraceae</taxon>
        <taxon>Campylobacter</taxon>
    </lineage>
</organism>
<keyword evidence="1" id="KW-0808">Transferase</keyword>
<evidence type="ECO:0000313" key="2">
    <source>
        <dbReference type="Proteomes" id="UP000194309"/>
    </source>
</evidence>
<dbReference type="Proteomes" id="UP000194309">
    <property type="component" value="Chromosome"/>
</dbReference>